<reference evidence="1 2" key="1">
    <citation type="submission" date="2019-07" db="EMBL/GenBank/DDBJ databases">
        <title>Draft genome for Aliikangiella sp. M105.</title>
        <authorList>
            <person name="Wang G."/>
        </authorList>
    </citation>
    <scope>NUCLEOTIDE SEQUENCE [LARGE SCALE GENOMIC DNA]</scope>
    <source>
        <strain evidence="1 2">M105</strain>
    </source>
</reference>
<dbReference type="SUPFAM" id="SSF54427">
    <property type="entry name" value="NTF2-like"/>
    <property type="match status" value="1"/>
</dbReference>
<organism evidence="1 2">
    <name type="scientific">Aliikangiella coralliicola</name>
    <dbReference type="NCBI Taxonomy" id="2592383"/>
    <lineage>
        <taxon>Bacteria</taxon>
        <taxon>Pseudomonadati</taxon>
        <taxon>Pseudomonadota</taxon>
        <taxon>Gammaproteobacteria</taxon>
        <taxon>Oceanospirillales</taxon>
        <taxon>Pleioneaceae</taxon>
        <taxon>Aliikangiella</taxon>
    </lineage>
</organism>
<dbReference type="RefSeq" id="WP_142933339.1">
    <property type="nucleotide sequence ID" value="NZ_ML660169.1"/>
</dbReference>
<comment type="caution">
    <text evidence="1">The sequence shown here is derived from an EMBL/GenBank/DDBJ whole genome shotgun (WGS) entry which is preliminary data.</text>
</comment>
<sequence length="119" mass="13224">MYQPAKDPNDLEKFFVERANAGDVEGLVCLYEFDATLDSGDGKVAQGHEEIRSFFIKFLSSKPQLLPSKQAKPLLSGELALTSSRLHNGDVTAEIARRQSDGSWLWVVDHFAIGKSEVR</sequence>
<dbReference type="EMBL" id="VIKS01000013">
    <property type="protein sequence ID" value="TQV84855.1"/>
    <property type="molecule type" value="Genomic_DNA"/>
</dbReference>
<accession>A0A545U5V7</accession>
<evidence type="ECO:0000313" key="2">
    <source>
        <dbReference type="Proteomes" id="UP000315439"/>
    </source>
</evidence>
<dbReference type="Gene3D" id="3.10.450.50">
    <property type="match status" value="1"/>
</dbReference>
<protein>
    <recommendedName>
        <fullName evidence="3">SnoaL-like domain-containing protein</fullName>
    </recommendedName>
</protein>
<evidence type="ECO:0000313" key="1">
    <source>
        <dbReference type="EMBL" id="TQV84855.1"/>
    </source>
</evidence>
<dbReference type="AlphaFoldDB" id="A0A545U5V7"/>
<name>A0A545U5V7_9GAMM</name>
<dbReference type="OrthoDB" id="1633822at2"/>
<keyword evidence="2" id="KW-1185">Reference proteome</keyword>
<dbReference type="InterPro" id="IPR032710">
    <property type="entry name" value="NTF2-like_dom_sf"/>
</dbReference>
<gene>
    <name evidence="1" type="ORF">FLL46_20870</name>
</gene>
<dbReference type="Proteomes" id="UP000315439">
    <property type="component" value="Unassembled WGS sequence"/>
</dbReference>
<evidence type="ECO:0008006" key="3">
    <source>
        <dbReference type="Google" id="ProtNLM"/>
    </source>
</evidence>
<proteinExistence type="predicted"/>